<protein>
    <submittedName>
        <fullName evidence="1">Uncharacterized protein</fullName>
    </submittedName>
</protein>
<dbReference type="AlphaFoldDB" id="A0A8J5KDV9"/>
<dbReference type="PROSITE" id="PS51257">
    <property type="entry name" value="PROKAR_LIPOPROTEIN"/>
    <property type="match status" value="1"/>
</dbReference>
<keyword evidence="2" id="KW-1185">Reference proteome</keyword>
<evidence type="ECO:0000313" key="2">
    <source>
        <dbReference type="Proteomes" id="UP000747542"/>
    </source>
</evidence>
<reference evidence="1" key="1">
    <citation type="journal article" date="2021" name="Sci. Adv.">
        <title>The American lobster genome reveals insights on longevity, neural, and immune adaptations.</title>
        <authorList>
            <person name="Polinski J.M."/>
            <person name="Zimin A.V."/>
            <person name="Clark K.F."/>
            <person name="Kohn A.B."/>
            <person name="Sadowski N."/>
            <person name="Timp W."/>
            <person name="Ptitsyn A."/>
            <person name="Khanna P."/>
            <person name="Romanova D.Y."/>
            <person name="Williams P."/>
            <person name="Greenwood S.J."/>
            <person name="Moroz L.L."/>
            <person name="Walt D.R."/>
            <person name="Bodnar A.G."/>
        </authorList>
    </citation>
    <scope>NUCLEOTIDE SEQUENCE</scope>
    <source>
        <strain evidence="1">GMGI-L3</strain>
    </source>
</reference>
<evidence type="ECO:0000313" key="1">
    <source>
        <dbReference type="EMBL" id="KAG7170643.1"/>
    </source>
</evidence>
<dbReference type="Proteomes" id="UP000747542">
    <property type="component" value="Unassembled WGS sequence"/>
</dbReference>
<gene>
    <name evidence="1" type="ORF">Hamer_G013460</name>
</gene>
<organism evidence="1 2">
    <name type="scientific">Homarus americanus</name>
    <name type="common">American lobster</name>
    <dbReference type="NCBI Taxonomy" id="6706"/>
    <lineage>
        <taxon>Eukaryota</taxon>
        <taxon>Metazoa</taxon>
        <taxon>Ecdysozoa</taxon>
        <taxon>Arthropoda</taxon>
        <taxon>Crustacea</taxon>
        <taxon>Multicrustacea</taxon>
        <taxon>Malacostraca</taxon>
        <taxon>Eumalacostraca</taxon>
        <taxon>Eucarida</taxon>
        <taxon>Decapoda</taxon>
        <taxon>Pleocyemata</taxon>
        <taxon>Astacidea</taxon>
        <taxon>Nephropoidea</taxon>
        <taxon>Nephropidae</taxon>
        <taxon>Homarus</taxon>
    </lineage>
</organism>
<sequence>MRYGKRGTKMSFTTTHNSLSSACYGCLGLPKIFPKHSRSLDILYYTLSSLHTQLKPYLQQDSVAVLDPKKYLVKSLQLERPASSCNQGPSLVDAQGPKI</sequence>
<proteinExistence type="predicted"/>
<comment type="caution">
    <text evidence="1">The sequence shown here is derived from an EMBL/GenBank/DDBJ whole genome shotgun (WGS) entry which is preliminary data.</text>
</comment>
<name>A0A8J5KDV9_HOMAM</name>
<dbReference type="EMBL" id="JAHLQT010013773">
    <property type="protein sequence ID" value="KAG7170643.1"/>
    <property type="molecule type" value="Genomic_DNA"/>
</dbReference>
<accession>A0A8J5KDV9</accession>